<organism evidence="2 3">
    <name type="scientific">Pedobacter terrae</name>
    <dbReference type="NCBI Taxonomy" id="405671"/>
    <lineage>
        <taxon>Bacteria</taxon>
        <taxon>Pseudomonadati</taxon>
        <taxon>Bacteroidota</taxon>
        <taxon>Sphingobacteriia</taxon>
        <taxon>Sphingobacteriales</taxon>
        <taxon>Sphingobacteriaceae</taxon>
        <taxon>Pedobacter</taxon>
    </lineage>
</organism>
<keyword evidence="1" id="KW-0812">Transmembrane</keyword>
<keyword evidence="1" id="KW-1133">Transmembrane helix</keyword>
<evidence type="ECO:0000256" key="1">
    <source>
        <dbReference type="SAM" id="Phobius"/>
    </source>
</evidence>
<evidence type="ECO:0000313" key="3">
    <source>
        <dbReference type="Proteomes" id="UP000199643"/>
    </source>
</evidence>
<accession>A0A1G8BHA6</accession>
<feature type="transmembrane region" description="Helical" evidence="1">
    <location>
        <begin position="33"/>
        <end position="50"/>
    </location>
</feature>
<dbReference type="PANTHER" id="PTHR37309">
    <property type="entry name" value="SLR0284 PROTEIN"/>
    <property type="match status" value="1"/>
</dbReference>
<reference evidence="3" key="1">
    <citation type="submission" date="2016-10" db="EMBL/GenBank/DDBJ databases">
        <authorList>
            <person name="Varghese N."/>
            <person name="Submissions S."/>
        </authorList>
    </citation>
    <scope>NUCLEOTIDE SEQUENCE [LARGE SCALE GENOMIC DNA]</scope>
    <source>
        <strain evidence="3">DSM 17933</strain>
    </source>
</reference>
<dbReference type="InterPro" id="IPR007165">
    <property type="entry name" value="Phage_holin_4_2"/>
</dbReference>
<dbReference type="Pfam" id="PF04020">
    <property type="entry name" value="Phage_holin_4_2"/>
    <property type="match status" value="1"/>
</dbReference>
<feature type="transmembrane region" description="Helical" evidence="1">
    <location>
        <begin position="57"/>
        <end position="77"/>
    </location>
</feature>
<dbReference type="AlphaFoldDB" id="A0A1G8BHA6"/>
<dbReference type="Proteomes" id="UP000199643">
    <property type="component" value="Unassembled WGS sequence"/>
</dbReference>
<keyword evidence="3" id="KW-1185">Reference proteome</keyword>
<feature type="transmembrane region" description="Helical" evidence="1">
    <location>
        <begin position="89"/>
        <end position="110"/>
    </location>
</feature>
<sequence length="114" mass="12051">MRFIIEILLTGLAFFIGAKLVPGVSIDGFGNAIIASVLIALANATIGFILRLLTFPINFLTLGLVSFIITVLMILLVDNMMTSFNTSGFIAAAFLAIVVALIKAIFSAVAGEKE</sequence>
<name>A0A1G8BHA6_9SPHI</name>
<dbReference type="EMBL" id="FNCH01000021">
    <property type="protein sequence ID" value="SDH32403.1"/>
    <property type="molecule type" value="Genomic_DNA"/>
</dbReference>
<keyword evidence="1" id="KW-0472">Membrane</keyword>
<dbReference type="STRING" id="405671.SAMN05421827_12142"/>
<gene>
    <name evidence="2" type="ORF">SAMN05421827_12142</name>
</gene>
<dbReference type="RefSeq" id="WP_090503323.1">
    <property type="nucleotide sequence ID" value="NZ_FNCH01000021.1"/>
</dbReference>
<proteinExistence type="predicted"/>
<dbReference type="PANTHER" id="PTHR37309:SF1">
    <property type="entry name" value="SLR0284 PROTEIN"/>
    <property type="match status" value="1"/>
</dbReference>
<evidence type="ECO:0000313" key="2">
    <source>
        <dbReference type="EMBL" id="SDH32403.1"/>
    </source>
</evidence>
<dbReference type="OrthoDB" id="6402664at2"/>
<protein>
    <submittedName>
        <fullName evidence="2">Putative membrane protein</fullName>
    </submittedName>
</protein>